<feature type="compositionally biased region" description="Basic and acidic residues" evidence="1">
    <location>
        <begin position="16"/>
        <end position="35"/>
    </location>
</feature>
<dbReference type="EMBL" id="BLXO01000002">
    <property type="protein sequence ID" value="GFN45951.1"/>
    <property type="molecule type" value="Genomic_DNA"/>
</dbReference>
<evidence type="ECO:0000313" key="2">
    <source>
        <dbReference type="EMBL" id="GFN45951.1"/>
    </source>
</evidence>
<evidence type="ECO:0000313" key="3">
    <source>
        <dbReference type="Proteomes" id="UP000504714"/>
    </source>
</evidence>
<sequence length="44" mass="5108">MPFAFEVAARATDERGHAMRARDYSQRRSNWKDEGYNSDNLLSS</sequence>
<dbReference type="AlphaFoldDB" id="A0A6L2ZNW6"/>
<evidence type="ECO:0000256" key="1">
    <source>
        <dbReference type="SAM" id="MobiDB-lite"/>
    </source>
</evidence>
<protein>
    <submittedName>
        <fullName evidence="2">Uncharacterized protein</fullName>
    </submittedName>
</protein>
<dbReference type="Proteomes" id="UP000504714">
    <property type="component" value="Unassembled WGS sequence"/>
</dbReference>
<organism evidence="2 3">
    <name type="scientific">Candidatus Regiella insecticola</name>
    <dbReference type="NCBI Taxonomy" id="138073"/>
    <lineage>
        <taxon>Bacteria</taxon>
        <taxon>Pseudomonadati</taxon>
        <taxon>Pseudomonadota</taxon>
        <taxon>Gammaproteobacteria</taxon>
        <taxon>Enterobacterales</taxon>
        <taxon>Enterobacteriaceae</taxon>
        <taxon>aphid secondary symbionts</taxon>
        <taxon>Candidatus Regiella</taxon>
    </lineage>
</organism>
<feature type="region of interest" description="Disordered" evidence="1">
    <location>
        <begin position="16"/>
        <end position="44"/>
    </location>
</feature>
<gene>
    <name evidence="2" type="ORF">RINTU1_13430</name>
</gene>
<accession>A0A6L2ZNW6</accession>
<proteinExistence type="predicted"/>
<reference evidence="2 3" key="1">
    <citation type="submission" date="2020-06" db="EMBL/GenBank/DDBJ databases">
        <title>The genome sequence of Candidatus Regiella insecticola strain Tut.</title>
        <authorList>
            <person name="Nikoh N."/>
            <person name="Tsuchida T."/>
            <person name="Koga R."/>
            <person name="Oshima K."/>
            <person name="Hattori M."/>
            <person name="Fukatsu T."/>
        </authorList>
    </citation>
    <scope>NUCLEOTIDE SEQUENCE [LARGE SCALE GENOMIC DNA]</scope>
    <source>
        <strain evidence="2 3">Tut</strain>
    </source>
</reference>
<name>A0A6L2ZNW6_9ENTR</name>
<comment type="caution">
    <text evidence="2">The sequence shown here is derived from an EMBL/GenBank/DDBJ whole genome shotgun (WGS) entry which is preliminary data.</text>
</comment>